<dbReference type="InterPro" id="IPR013520">
    <property type="entry name" value="Ribonucl_H"/>
</dbReference>
<name>A0A0P0A700_PSEAI</name>
<accession>A0A0P0A700</accession>
<dbReference type="EMBL" id="KT454971">
    <property type="protein sequence ID" value="ALI58936.1"/>
    <property type="molecule type" value="Genomic_DNA"/>
</dbReference>
<proteinExistence type="predicted"/>
<dbReference type="CDD" id="cd06127">
    <property type="entry name" value="DEDDh"/>
    <property type="match status" value="1"/>
</dbReference>
<dbReference type="Pfam" id="PF00929">
    <property type="entry name" value="RNase_T"/>
    <property type="match status" value="1"/>
</dbReference>
<keyword evidence="1" id="KW-0540">Nuclease</keyword>
<dbReference type="Pfam" id="PF12843">
    <property type="entry name" value="QSregVF_b"/>
    <property type="match status" value="1"/>
</dbReference>
<dbReference type="GO" id="GO:0006259">
    <property type="term" value="P:DNA metabolic process"/>
    <property type="evidence" value="ECO:0007669"/>
    <property type="project" value="UniProtKB-ARBA"/>
</dbReference>
<dbReference type="InterPro" id="IPR024530">
    <property type="entry name" value="QSregVF_b"/>
</dbReference>
<dbReference type="GO" id="GO:0008408">
    <property type="term" value="F:3'-5' exonuclease activity"/>
    <property type="evidence" value="ECO:0007669"/>
    <property type="project" value="TreeGrafter"/>
</dbReference>
<dbReference type="PATRIC" id="fig|287.2966.peg.2741"/>
<dbReference type="PANTHER" id="PTHR30231:SF4">
    <property type="entry name" value="PROTEIN NEN2"/>
    <property type="match status" value="1"/>
</dbReference>
<evidence type="ECO:0000313" key="4">
    <source>
        <dbReference type="EMBL" id="ALI58936.1"/>
    </source>
</evidence>
<dbReference type="InterPro" id="IPR036397">
    <property type="entry name" value="RNaseH_sf"/>
</dbReference>
<evidence type="ECO:0000256" key="3">
    <source>
        <dbReference type="ARBA" id="ARBA00022839"/>
    </source>
</evidence>
<keyword evidence="2" id="KW-0378">Hydrolase</keyword>
<organism evidence="4">
    <name type="scientific">Pseudomonas aeruginosa</name>
    <dbReference type="NCBI Taxonomy" id="287"/>
    <lineage>
        <taxon>Bacteria</taxon>
        <taxon>Pseudomonadati</taxon>
        <taxon>Pseudomonadota</taxon>
        <taxon>Gammaproteobacteria</taxon>
        <taxon>Pseudomonadales</taxon>
        <taxon>Pseudomonadaceae</taxon>
        <taxon>Pseudomonas</taxon>
    </lineage>
</organism>
<gene>
    <name evidence="4" type="ORF">CCBH4851_00232</name>
</gene>
<dbReference type="PANTHER" id="PTHR30231">
    <property type="entry name" value="DNA POLYMERASE III SUBUNIT EPSILON"/>
    <property type="match status" value="1"/>
</dbReference>
<dbReference type="GO" id="GO:0003676">
    <property type="term" value="F:nucleic acid binding"/>
    <property type="evidence" value="ECO:0007669"/>
    <property type="project" value="InterPro"/>
</dbReference>
<evidence type="ECO:0000256" key="2">
    <source>
        <dbReference type="ARBA" id="ARBA00022801"/>
    </source>
</evidence>
<dbReference type="RefSeq" id="WP_019727230.1">
    <property type="nucleotide sequence ID" value="NZ_CBDDSE010000001.1"/>
</dbReference>
<dbReference type="SUPFAM" id="SSF53098">
    <property type="entry name" value="Ribonuclease H-like"/>
    <property type="match status" value="1"/>
</dbReference>
<reference evidence="4" key="1">
    <citation type="submission" date="2015-08" db="EMBL/GenBank/DDBJ databases">
        <title>Pseudomonas aeruginosa strain CCBH4851 chromosome region.</title>
        <authorList>
            <person name="Silveira M.C."/>
            <person name="Carvalho-Assef A.P.D."/>
            <person name="Albano R.M."/>
        </authorList>
    </citation>
    <scope>NUCLEOTIDE SEQUENCE</scope>
    <source>
        <strain evidence="4">CCBH4851</strain>
    </source>
</reference>
<dbReference type="InterPro" id="IPR012337">
    <property type="entry name" value="RNaseH-like_sf"/>
</dbReference>
<dbReference type="AlphaFoldDB" id="A0A0P0A700"/>
<dbReference type="SMART" id="SM00479">
    <property type="entry name" value="EXOIII"/>
    <property type="match status" value="1"/>
</dbReference>
<protein>
    <submittedName>
        <fullName evidence="4">Uncharacterized protein</fullName>
    </submittedName>
</protein>
<keyword evidence="3" id="KW-0269">Exonuclease</keyword>
<evidence type="ECO:0000256" key="1">
    <source>
        <dbReference type="ARBA" id="ARBA00022722"/>
    </source>
</evidence>
<dbReference type="Gene3D" id="3.30.420.10">
    <property type="entry name" value="Ribonuclease H-like superfamily/Ribonuclease H"/>
    <property type="match status" value="1"/>
</dbReference>
<sequence length="237" mass="26951">MKPIIFDTETTGTDHQTDQIIEAAWLELPERPYQFAAVAPEDLPYYQERFKPSVPISLGAQAVHHIICQDLVGCRDSKEFALPASPLLIIGHNVDFDWRMAGENPDIKRICTLALSRFLFPDKDSHTQSAMMYLIARRNGREAQARELLRNAHAALDDVRNCAIVLRFLLEVAMDAGHATDTWEEVHALSEKARIPTVMPYGKHKGTPINQVPNDYKAWLLRQPDVDPYLVQALRQR</sequence>